<keyword evidence="2" id="KW-1185">Reference proteome</keyword>
<sequence>MTRRAYFMNFVDRVLLHLKNSKMHSFYLSCDNYSDASRVSAWISAVIKRQVQKLDIKYRKEEFVVPHCVFGSDSLRKLKLVINLNVPALHSCYLDAYESGWVPDDSHDLLIRICGQDLKKFKCSSSLSENYVLDCASSVTEVNIGISKVDTEYNSQEKTTVGLRACDLLKMFLGVENLTLSCHTIEVRFIILYNLTFMAHQVRSNDIIYQFMPPLENLQALLPSYSNLVHLEFSGFKLVFDATVMAFLHSSPVLETLIFEMGCCTLQFNKDVVQEMVPQCFLSHLKVVKFVFQREYTRT</sequence>
<dbReference type="EMBL" id="CM046394">
    <property type="protein sequence ID" value="KAI8545591.1"/>
    <property type="molecule type" value="Genomic_DNA"/>
</dbReference>
<dbReference type="Proteomes" id="UP001062846">
    <property type="component" value="Chromosome 7"/>
</dbReference>
<comment type="caution">
    <text evidence="1">The sequence shown here is derived from an EMBL/GenBank/DDBJ whole genome shotgun (WGS) entry which is preliminary data.</text>
</comment>
<organism evidence="1 2">
    <name type="scientific">Rhododendron molle</name>
    <name type="common">Chinese azalea</name>
    <name type="synonym">Azalea mollis</name>
    <dbReference type="NCBI Taxonomy" id="49168"/>
    <lineage>
        <taxon>Eukaryota</taxon>
        <taxon>Viridiplantae</taxon>
        <taxon>Streptophyta</taxon>
        <taxon>Embryophyta</taxon>
        <taxon>Tracheophyta</taxon>
        <taxon>Spermatophyta</taxon>
        <taxon>Magnoliopsida</taxon>
        <taxon>eudicotyledons</taxon>
        <taxon>Gunneridae</taxon>
        <taxon>Pentapetalae</taxon>
        <taxon>asterids</taxon>
        <taxon>Ericales</taxon>
        <taxon>Ericaceae</taxon>
        <taxon>Ericoideae</taxon>
        <taxon>Rhodoreae</taxon>
        <taxon>Rhododendron</taxon>
    </lineage>
</organism>
<reference evidence="1" key="1">
    <citation type="submission" date="2022-02" db="EMBL/GenBank/DDBJ databases">
        <title>Plant Genome Project.</title>
        <authorList>
            <person name="Zhang R.-G."/>
        </authorList>
    </citation>
    <scope>NUCLEOTIDE SEQUENCE</scope>
    <source>
        <strain evidence="1">AT1</strain>
    </source>
</reference>
<protein>
    <submittedName>
        <fullName evidence="1">Uncharacterized protein</fullName>
    </submittedName>
</protein>
<gene>
    <name evidence="1" type="ORF">RHMOL_Rhmol07G0051300</name>
</gene>
<proteinExistence type="predicted"/>
<evidence type="ECO:0000313" key="2">
    <source>
        <dbReference type="Proteomes" id="UP001062846"/>
    </source>
</evidence>
<evidence type="ECO:0000313" key="1">
    <source>
        <dbReference type="EMBL" id="KAI8545591.1"/>
    </source>
</evidence>
<name>A0ACC0MX40_RHOML</name>
<accession>A0ACC0MX40</accession>